<evidence type="ECO:0000313" key="2">
    <source>
        <dbReference type="EMBL" id="MFC0316784.1"/>
    </source>
</evidence>
<dbReference type="RefSeq" id="WP_013664025.1">
    <property type="nucleotide sequence ID" value="NZ_JBHLWO010000001.1"/>
</dbReference>
<comment type="caution">
    <text evidence="2">The sequence shown here is derived from an EMBL/GenBank/DDBJ whole genome shotgun (WGS) entry which is preliminary data.</text>
</comment>
<gene>
    <name evidence="2" type="ORF">ACFFI0_00640</name>
</gene>
<organism evidence="2 3">
    <name type="scientific">Olivibacter oleidegradans</name>
    <dbReference type="NCBI Taxonomy" id="760123"/>
    <lineage>
        <taxon>Bacteria</taxon>
        <taxon>Pseudomonadati</taxon>
        <taxon>Bacteroidota</taxon>
        <taxon>Sphingobacteriia</taxon>
        <taxon>Sphingobacteriales</taxon>
        <taxon>Sphingobacteriaceae</taxon>
        <taxon>Olivibacter</taxon>
    </lineage>
</organism>
<sequence length="158" mass="17249">MMKQFLFLSIFLMLLGALTIKTASAQSGAPYNTGFGLFLDLGNGGTYVGPHVKHFFTENNAGQAMVLFGNDITILGVEYSYNKQVPNAGGLMWNVGIGPQVLFGDGDTGFAFRPQAGLEFKVPQAPLSVGFDWRPYWIVSPDSEFEAGRFGLTFKYTL</sequence>
<reference evidence="2 3" key="1">
    <citation type="submission" date="2024-09" db="EMBL/GenBank/DDBJ databases">
        <authorList>
            <person name="Sun Q."/>
            <person name="Mori K."/>
        </authorList>
    </citation>
    <scope>NUCLEOTIDE SEQUENCE [LARGE SCALE GENOMIC DNA]</scope>
    <source>
        <strain evidence="2 3">CCM 7765</strain>
    </source>
</reference>
<evidence type="ECO:0000313" key="3">
    <source>
        <dbReference type="Proteomes" id="UP001589774"/>
    </source>
</evidence>
<feature type="signal peptide" evidence="1">
    <location>
        <begin position="1"/>
        <end position="25"/>
    </location>
</feature>
<proteinExistence type="predicted"/>
<accession>A0ABV6HDW8</accession>
<dbReference type="Proteomes" id="UP001589774">
    <property type="component" value="Unassembled WGS sequence"/>
</dbReference>
<feature type="chain" id="PRO_5046672865" evidence="1">
    <location>
        <begin position="26"/>
        <end position="158"/>
    </location>
</feature>
<name>A0ABV6HDW8_9SPHI</name>
<protein>
    <submittedName>
        <fullName evidence="2">Uncharacterized protein</fullName>
    </submittedName>
</protein>
<keyword evidence="3" id="KW-1185">Reference proteome</keyword>
<dbReference type="EMBL" id="JBHLWO010000001">
    <property type="protein sequence ID" value="MFC0316784.1"/>
    <property type="molecule type" value="Genomic_DNA"/>
</dbReference>
<keyword evidence="1" id="KW-0732">Signal</keyword>
<evidence type="ECO:0000256" key="1">
    <source>
        <dbReference type="SAM" id="SignalP"/>
    </source>
</evidence>